<sequence>FCPRPVCRLGRRTSPRRICLARSLGEIMAVIKVRMSKLRKAKSVEDSRHKSASREPKEGQSSNPKRANGEAPVEPQQREVCAFCDDGGELICCDGGCLRSFHPTKEHGERSMCTTLGLNEAKWQKHKALGEKGLYFCENCKHKQHQCFACGLLGSSNLTAGPEVFQCKEQKCGHFYHPGCVAKILYPDNKAKATCFEQCVAGGLEFSCPVHKCKRCKEAENKHDKEMQFAVCRRCPTVYHRKCLPRDISLIEDEEEATPQRAWDGILPDQILIYCRKHEIQEELGTPKRDHIVFPDVRNPGAAERHRGAPQRHDIPDEDELLDRLASCNPSQSPQPAETGRSRVKPIDSFAPKHLFPRPHPGSCGWLDD</sequence>
<feature type="region of interest" description="Disordered" evidence="5">
    <location>
        <begin position="39"/>
        <end position="73"/>
    </location>
</feature>
<dbReference type="InterPro" id="IPR001965">
    <property type="entry name" value="Znf_PHD"/>
</dbReference>
<dbReference type="InterPro" id="IPR013083">
    <property type="entry name" value="Znf_RING/FYVE/PHD"/>
</dbReference>
<dbReference type="GO" id="GO:0008270">
    <property type="term" value="F:zinc ion binding"/>
    <property type="evidence" value="ECO:0007669"/>
    <property type="project" value="UniProtKB-KW"/>
</dbReference>
<dbReference type="InterPro" id="IPR055198">
    <property type="entry name" value="NSD_PHD"/>
</dbReference>
<dbReference type="PANTHER" id="PTHR46235">
    <property type="entry name" value="PHD FINGER-CONTAINING PROTEIN DDB_G0268158"/>
    <property type="match status" value="1"/>
</dbReference>
<dbReference type="GO" id="GO:0006338">
    <property type="term" value="P:chromatin remodeling"/>
    <property type="evidence" value="ECO:0007669"/>
    <property type="project" value="UniProtKB-ARBA"/>
</dbReference>
<feature type="domain" description="Zinc finger PHD-type" evidence="6">
    <location>
        <begin position="146"/>
        <end position="212"/>
    </location>
</feature>
<dbReference type="Gramene" id="AET5Gv20370000.1">
    <property type="protein sequence ID" value="AET5Gv20370000.1"/>
    <property type="gene ID" value="AET5Gv20370000"/>
</dbReference>
<reference evidence="8" key="1">
    <citation type="journal article" date="2014" name="Science">
        <title>Ancient hybridizations among the ancestral genomes of bread wheat.</title>
        <authorList>
            <consortium name="International Wheat Genome Sequencing Consortium,"/>
            <person name="Marcussen T."/>
            <person name="Sandve S.R."/>
            <person name="Heier L."/>
            <person name="Spannagl M."/>
            <person name="Pfeifer M."/>
            <person name="Jakobsen K.S."/>
            <person name="Wulff B.B."/>
            <person name="Steuernagel B."/>
            <person name="Mayer K.F."/>
            <person name="Olsen O.A."/>
        </authorList>
    </citation>
    <scope>NUCLEOTIDE SEQUENCE [LARGE SCALE GENOMIC DNA]</scope>
    <source>
        <strain evidence="8">cv. AL8/78</strain>
    </source>
</reference>
<dbReference type="AlphaFoldDB" id="A0A453KCC7"/>
<keyword evidence="3" id="KW-0863">Zinc-finger</keyword>
<dbReference type="STRING" id="200361.A0A453KCC7"/>
<dbReference type="InterPro" id="IPR055197">
    <property type="entry name" value="PHDvar_NSD"/>
</dbReference>
<evidence type="ECO:0000313" key="8">
    <source>
        <dbReference type="Proteomes" id="UP000015105"/>
    </source>
</evidence>
<reference evidence="7" key="5">
    <citation type="journal article" date="2021" name="G3 (Bethesda)">
        <title>Aegilops tauschii genome assembly Aet v5.0 features greater sequence contiguity and improved annotation.</title>
        <authorList>
            <person name="Wang L."/>
            <person name="Zhu T."/>
            <person name="Rodriguez J.C."/>
            <person name="Deal K.R."/>
            <person name="Dubcovsky J."/>
            <person name="McGuire P.E."/>
            <person name="Lux T."/>
            <person name="Spannagl M."/>
            <person name="Mayer K.F.X."/>
            <person name="Baldrich P."/>
            <person name="Meyers B.C."/>
            <person name="Huo N."/>
            <person name="Gu Y.Q."/>
            <person name="Zhou H."/>
            <person name="Devos K.M."/>
            <person name="Bennetzen J.L."/>
            <person name="Unver T."/>
            <person name="Budak H."/>
            <person name="Gulick P.J."/>
            <person name="Galiba G."/>
            <person name="Kalapos B."/>
            <person name="Nelson D.R."/>
            <person name="Li P."/>
            <person name="You F.M."/>
            <person name="Luo M.C."/>
            <person name="Dvorak J."/>
        </authorList>
    </citation>
    <scope>NUCLEOTIDE SEQUENCE [LARGE SCALE GENOMIC DNA]</scope>
    <source>
        <strain evidence="7">cv. AL8/78</strain>
    </source>
</reference>
<reference evidence="8" key="2">
    <citation type="journal article" date="2017" name="Nat. Plants">
        <title>The Aegilops tauschii genome reveals multiple impacts of transposons.</title>
        <authorList>
            <person name="Zhao G."/>
            <person name="Zou C."/>
            <person name="Li K."/>
            <person name="Wang K."/>
            <person name="Li T."/>
            <person name="Gao L."/>
            <person name="Zhang X."/>
            <person name="Wang H."/>
            <person name="Yang Z."/>
            <person name="Liu X."/>
            <person name="Jiang W."/>
            <person name="Mao L."/>
            <person name="Kong X."/>
            <person name="Jiao Y."/>
            <person name="Jia J."/>
        </authorList>
    </citation>
    <scope>NUCLEOTIDE SEQUENCE [LARGE SCALE GENOMIC DNA]</scope>
    <source>
        <strain evidence="8">cv. AL8/78</strain>
    </source>
</reference>
<evidence type="ECO:0000256" key="1">
    <source>
        <dbReference type="ARBA" id="ARBA00022723"/>
    </source>
</evidence>
<dbReference type="Pfam" id="PF22908">
    <property type="entry name" value="PHD_NSD"/>
    <property type="match status" value="1"/>
</dbReference>
<feature type="domain" description="Zinc finger PHD-type" evidence="6">
    <location>
        <begin position="213"/>
        <end position="279"/>
    </location>
</feature>
<dbReference type="Gene3D" id="3.30.40.10">
    <property type="entry name" value="Zinc/RING finger domain, C3HC4 (zinc finger)"/>
    <property type="match status" value="2"/>
</dbReference>
<feature type="domain" description="Zinc finger PHD-type" evidence="6">
    <location>
        <begin position="80"/>
        <end position="141"/>
    </location>
</feature>
<reference evidence="7" key="4">
    <citation type="submission" date="2019-03" db="UniProtKB">
        <authorList>
            <consortium name="EnsemblPlants"/>
        </authorList>
    </citation>
    <scope>IDENTIFICATION</scope>
</reference>
<dbReference type="SMART" id="SM00249">
    <property type="entry name" value="PHD"/>
    <property type="match status" value="3"/>
</dbReference>
<evidence type="ECO:0000256" key="3">
    <source>
        <dbReference type="ARBA" id="ARBA00022771"/>
    </source>
</evidence>
<organism evidence="7 8">
    <name type="scientific">Aegilops tauschii subsp. strangulata</name>
    <name type="common">Goatgrass</name>
    <dbReference type="NCBI Taxonomy" id="200361"/>
    <lineage>
        <taxon>Eukaryota</taxon>
        <taxon>Viridiplantae</taxon>
        <taxon>Streptophyta</taxon>
        <taxon>Embryophyta</taxon>
        <taxon>Tracheophyta</taxon>
        <taxon>Spermatophyta</taxon>
        <taxon>Magnoliopsida</taxon>
        <taxon>Liliopsida</taxon>
        <taxon>Poales</taxon>
        <taxon>Poaceae</taxon>
        <taxon>BOP clade</taxon>
        <taxon>Pooideae</taxon>
        <taxon>Triticodae</taxon>
        <taxon>Triticeae</taxon>
        <taxon>Triticinae</taxon>
        <taxon>Aegilops</taxon>
    </lineage>
</organism>
<dbReference type="Proteomes" id="UP000015105">
    <property type="component" value="Chromosome 5D"/>
</dbReference>
<feature type="region of interest" description="Disordered" evidence="5">
    <location>
        <begin position="326"/>
        <end position="369"/>
    </location>
</feature>
<dbReference type="Pfam" id="PF23004">
    <property type="entry name" value="PHDvar_NSD"/>
    <property type="match status" value="1"/>
</dbReference>
<keyword evidence="8" id="KW-1185">Reference proteome</keyword>
<keyword evidence="1" id="KW-0479">Metal-binding</keyword>
<reference evidence="7" key="3">
    <citation type="journal article" date="2017" name="Nature">
        <title>Genome sequence of the progenitor of the wheat D genome Aegilops tauschii.</title>
        <authorList>
            <person name="Luo M.C."/>
            <person name="Gu Y.Q."/>
            <person name="Puiu D."/>
            <person name="Wang H."/>
            <person name="Twardziok S.O."/>
            <person name="Deal K.R."/>
            <person name="Huo N."/>
            <person name="Zhu T."/>
            <person name="Wang L."/>
            <person name="Wang Y."/>
            <person name="McGuire P.E."/>
            <person name="Liu S."/>
            <person name="Long H."/>
            <person name="Ramasamy R.K."/>
            <person name="Rodriguez J.C."/>
            <person name="Van S.L."/>
            <person name="Yuan L."/>
            <person name="Wang Z."/>
            <person name="Xia Z."/>
            <person name="Xiao L."/>
            <person name="Anderson O.D."/>
            <person name="Ouyang S."/>
            <person name="Liang Y."/>
            <person name="Zimin A.V."/>
            <person name="Pertea G."/>
            <person name="Qi P."/>
            <person name="Bennetzen J.L."/>
            <person name="Dai X."/>
            <person name="Dawson M.W."/>
            <person name="Muller H.G."/>
            <person name="Kugler K."/>
            <person name="Rivarola-Duarte L."/>
            <person name="Spannagl M."/>
            <person name="Mayer K.F.X."/>
            <person name="Lu F.H."/>
            <person name="Bevan M.W."/>
            <person name="Leroy P."/>
            <person name="Li P."/>
            <person name="You F.M."/>
            <person name="Sun Q."/>
            <person name="Liu Z."/>
            <person name="Lyons E."/>
            <person name="Wicker T."/>
            <person name="Salzberg S.L."/>
            <person name="Devos K.M."/>
            <person name="Dvorak J."/>
        </authorList>
    </citation>
    <scope>NUCLEOTIDE SEQUENCE [LARGE SCALE GENOMIC DNA]</scope>
    <source>
        <strain evidence="7">cv. AL8/78</strain>
    </source>
</reference>
<evidence type="ECO:0000259" key="6">
    <source>
        <dbReference type="SMART" id="SM00249"/>
    </source>
</evidence>
<evidence type="ECO:0000256" key="4">
    <source>
        <dbReference type="ARBA" id="ARBA00022833"/>
    </source>
</evidence>
<proteinExistence type="predicted"/>
<evidence type="ECO:0000313" key="7">
    <source>
        <dbReference type="EnsemblPlants" id="AET5Gv20370000.1"/>
    </source>
</evidence>
<accession>A0A453KCC7</accession>
<keyword evidence="2" id="KW-0677">Repeat</keyword>
<evidence type="ECO:0000256" key="5">
    <source>
        <dbReference type="SAM" id="MobiDB-lite"/>
    </source>
</evidence>
<keyword evidence="4" id="KW-0862">Zinc</keyword>
<evidence type="ECO:0000256" key="2">
    <source>
        <dbReference type="ARBA" id="ARBA00022737"/>
    </source>
</evidence>
<dbReference type="EnsemblPlants" id="AET5Gv20370000.1">
    <property type="protein sequence ID" value="AET5Gv20370000.1"/>
    <property type="gene ID" value="AET5Gv20370000"/>
</dbReference>
<dbReference type="PANTHER" id="PTHR46235:SF2">
    <property type="entry name" value="GLYCOPROTEIN FAMILY PROTEIN, PUTATIVE, EXPRESSED-RELATED"/>
    <property type="match status" value="1"/>
</dbReference>
<feature type="compositionally biased region" description="Basic and acidic residues" evidence="5">
    <location>
        <begin position="42"/>
        <end position="58"/>
    </location>
</feature>
<name>A0A453KCC7_AEGTS</name>
<protein>
    <recommendedName>
        <fullName evidence="6">Zinc finger PHD-type domain-containing protein</fullName>
    </recommendedName>
</protein>